<accession>A0A4Q2UT35</accession>
<feature type="compositionally biased region" description="Polar residues" evidence="1">
    <location>
        <begin position="106"/>
        <end position="117"/>
    </location>
</feature>
<feature type="region of interest" description="Disordered" evidence="1">
    <location>
        <begin position="98"/>
        <end position="117"/>
    </location>
</feature>
<keyword evidence="3" id="KW-1185">Reference proteome</keyword>
<organism evidence="2 3">
    <name type="scientific">Spirosoma sordidisoli</name>
    <dbReference type="NCBI Taxonomy" id="2502893"/>
    <lineage>
        <taxon>Bacteria</taxon>
        <taxon>Pseudomonadati</taxon>
        <taxon>Bacteroidota</taxon>
        <taxon>Cytophagia</taxon>
        <taxon>Cytophagales</taxon>
        <taxon>Cytophagaceae</taxon>
        <taxon>Spirosoma</taxon>
    </lineage>
</organism>
<dbReference type="AlphaFoldDB" id="A0A4Q2UT35"/>
<dbReference type="PROSITE" id="PS51257">
    <property type="entry name" value="PROKAR_LIPOPROTEIN"/>
    <property type="match status" value="1"/>
</dbReference>
<evidence type="ECO:0000313" key="2">
    <source>
        <dbReference type="EMBL" id="RYC69979.1"/>
    </source>
</evidence>
<dbReference type="RefSeq" id="WP_077921797.1">
    <property type="nucleotide sequence ID" value="NZ_SBLB01000002.1"/>
</dbReference>
<evidence type="ECO:0000256" key="1">
    <source>
        <dbReference type="SAM" id="MobiDB-lite"/>
    </source>
</evidence>
<protein>
    <recommendedName>
        <fullName evidence="4">Lipocalin-like domain-containing protein</fullName>
    </recommendedName>
</protein>
<reference evidence="2 3" key="1">
    <citation type="submission" date="2019-01" db="EMBL/GenBank/DDBJ databases">
        <title>Spirosoma flava sp. nov., a propanil-degrading bacterium isolated from herbicide-contaminated soil.</title>
        <authorList>
            <person name="Zhang L."/>
            <person name="Jiang J.-D."/>
        </authorList>
    </citation>
    <scope>NUCLEOTIDE SEQUENCE [LARGE SCALE GENOMIC DNA]</scope>
    <source>
        <strain evidence="2 3">TY50</strain>
    </source>
</reference>
<gene>
    <name evidence="2" type="ORF">EQG79_08885</name>
</gene>
<proteinExistence type="predicted"/>
<evidence type="ECO:0008006" key="4">
    <source>
        <dbReference type="Google" id="ProtNLM"/>
    </source>
</evidence>
<name>A0A4Q2UT35_9BACT</name>
<sequence length="174" mass="18569">MKTSTFLFTLKTALFGLLLLTASCKKDTEEAVTPDGGSGSTLACAGKNLRLAALNFDPAIDLDGDGKLDNDLLKFMDDCARDNTIVFEKNGKLSGSEGAKVCPNTGDDSPTSYGPSTWTYNPQTRLLRIVANGDATDVTEWKVLDVSGSQLKATIATESGDGTEMKMVMTWQAQ</sequence>
<comment type="caution">
    <text evidence="2">The sequence shown here is derived from an EMBL/GenBank/DDBJ whole genome shotgun (WGS) entry which is preliminary data.</text>
</comment>
<dbReference type="EMBL" id="SBLB01000002">
    <property type="protein sequence ID" value="RYC69979.1"/>
    <property type="molecule type" value="Genomic_DNA"/>
</dbReference>
<evidence type="ECO:0000313" key="3">
    <source>
        <dbReference type="Proteomes" id="UP000290407"/>
    </source>
</evidence>
<dbReference type="Proteomes" id="UP000290407">
    <property type="component" value="Unassembled WGS sequence"/>
</dbReference>